<dbReference type="EMBL" id="GBXM01027019">
    <property type="protein sequence ID" value="JAH81558.1"/>
    <property type="molecule type" value="Transcribed_RNA"/>
</dbReference>
<name>A0A0E9VWC5_ANGAN</name>
<protein>
    <submittedName>
        <fullName evidence="1">Uncharacterized protein</fullName>
    </submittedName>
</protein>
<accession>A0A0E9VWC5</accession>
<evidence type="ECO:0000313" key="1">
    <source>
        <dbReference type="EMBL" id="JAH81558.1"/>
    </source>
</evidence>
<sequence>MMQDREGSVHPVHGGVGGR</sequence>
<organism evidence="1">
    <name type="scientific">Anguilla anguilla</name>
    <name type="common">European freshwater eel</name>
    <name type="synonym">Muraena anguilla</name>
    <dbReference type="NCBI Taxonomy" id="7936"/>
    <lineage>
        <taxon>Eukaryota</taxon>
        <taxon>Metazoa</taxon>
        <taxon>Chordata</taxon>
        <taxon>Craniata</taxon>
        <taxon>Vertebrata</taxon>
        <taxon>Euteleostomi</taxon>
        <taxon>Actinopterygii</taxon>
        <taxon>Neopterygii</taxon>
        <taxon>Teleostei</taxon>
        <taxon>Anguilliformes</taxon>
        <taxon>Anguillidae</taxon>
        <taxon>Anguilla</taxon>
    </lineage>
</organism>
<reference evidence="1" key="2">
    <citation type="journal article" date="2015" name="Fish Shellfish Immunol.">
        <title>Early steps in the European eel (Anguilla anguilla)-Vibrio vulnificus interaction in the gills: Role of the RtxA13 toxin.</title>
        <authorList>
            <person name="Callol A."/>
            <person name="Pajuelo D."/>
            <person name="Ebbesson L."/>
            <person name="Teles M."/>
            <person name="MacKenzie S."/>
            <person name="Amaro C."/>
        </authorList>
    </citation>
    <scope>NUCLEOTIDE SEQUENCE</scope>
</reference>
<proteinExistence type="predicted"/>
<reference evidence="1" key="1">
    <citation type="submission" date="2014-11" db="EMBL/GenBank/DDBJ databases">
        <authorList>
            <person name="Amaro Gonzalez C."/>
        </authorList>
    </citation>
    <scope>NUCLEOTIDE SEQUENCE</scope>
</reference>
<dbReference type="AlphaFoldDB" id="A0A0E9VWC5"/>